<reference evidence="2" key="2">
    <citation type="submission" date="2020-03" db="EMBL/GenBank/DDBJ databases">
        <title>Complete Genome Sequence of Adlercreutzia sp. strain 8CFCBH1 Producing Equol, Isolated from Healthy Japanese Feces.</title>
        <authorList>
            <person name="Ogata Y."/>
            <person name="Sakamoto M."/>
            <person name="Ohkuma M."/>
            <person name="Hattori M."/>
            <person name="Suda W."/>
        </authorList>
    </citation>
    <scope>NUCLEOTIDE SEQUENCE [LARGE SCALE GENOMIC DNA]</scope>
    <source>
        <strain evidence="2">8CFCBH1</strain>
    </source>
</reference>
<dbReference type="KEGG" id="ahat:ADCFC_08180"/>
<dbReference type="AlphaFoldDB" id="A0A6F8SIX7"/>
<accession>A0A6F8SIX7</accession>
<protein>
    <recommendedName>
        <fullName evidence="3">Holin-like toxin</fullName>
    </recommendedName>
</protein>
<gene>
    <name evidence="1" type="ORF">ADCFC_06970</name>
</gene>
<evidence type="ECO:0008006" key="3">
    <source>
        <dbReference type="Google" id="ProtNLM"/>
    </source>
</evidence>
<name>A0A6F8SIX7_9ACTN</name>
<reference evidence="2" key="1">
    <citation type="journal article" date="2020" name="Microbiol. Resour. Announc.">
        <title>Complete Genome Sequence of Adlercreutzia sp. Strain 8CFCBH1, a Potent Producer of Equol, Isolated from Healthy Japanese Feces.</title>
        <authorList>
            <person name="Ogata Y."/>
            <person name="Sakamoto M."/>
            <person name="Ohkuma M."/>
            <person name="Hattori M."/>
            <person name="Suda W."/>
        </authorList>
    </citation>
    <scope>NUCLEOTIDE SEQUENCE [LARGE SCALE GENOMIC DNA]</scope>
    <source>
        <strain evidence="2">8CFCBH1</strain>
    </source>
</reference>
<dbReference type="Proteomes" id="UP000501727">
    <property type="component" value="Chromosome"/>
</dbReference>
<evidence type="ECO:0000313" key="2">
    <source>
        <dbReference type="Proteomes" id="UP000501727"/>
    </source>
</evidence>
<proteinExistence type="predicted"/>
<organism evidence="1 2">
    <name type="scientific">Adlercreutzia hattorii</name>
    <dbReference type="NCBI Taxonomy" id="2707299"/>
    <lineage>
        <taxon>Bacteria</taxon>
        <taxon>Bacillati</taxon>
        <taxon>Actinomycetota</taxon>
        <taxon>Coriobacteriia</taxon>
        <taxon>Eggerthellales</taxon>
        <taxon>Eggerthellaceae</taxon>
        <taxon>Adlercreutzia</taxon>
    </lineage>
</organism>
<evidence type="ECO:0000313" key="1">
    <source>
        <dbReference type="EMBL" id="BCA88199.1"/>
    </source>
</evidence>
<dbReference type="EMBL" id="AP022829">
    <property type="protein sequence ID" value="BCA88199.1"/>
    <property type="molecule type" value="Genomic_DNA"/>
</dbReference>
<sequence>MQMSDMLALVQVLIGAATFIVAVLALIKENPPTSGGNSNHNGED</sequence>
<keyword evidence="2" id="KW-1185">Reference proteome</keyword>